<evidence type="ECO:0000313" key="1">
    <source>
        <dbReference type="EMBL" id="QHC62523.1"/>
    </source>
</evidence>
<dbReference type="RefSeq" id="WP_159422528.1">
    <property type="nucleotide sequence ID" value="NZ_CP047180.1"/>
</dbReference>
<proteinExistence type="predicted"/>
<accession>A0ABX6GYL6</accession>
<name>A0ABX6GYL6_9MICO</name>
<sequence length="135" mass="13853">MTLRDLGSGVFATEVLLNAPETSASSIVLERDAEIRITAEHDVAQWGFGIVADGPRAGRVLVPAGSYSVITSYEIAGRPISLAIPLGQQNSSLTASPAGSFPVSVAVVRGPVFPGPDPSVTQGRGLPSDTAVIKV</sequence>
<keyword evidence="2" id="KW-1185">Reference proteome</keyword>
<organism evidence="1 2">
    <name type="scientific">Rathayibacter festucae</name>
    <dbReference type="NCBI Taxonomy" id="110937"/>
    <lineage>
        <taxon>Bacteria</taxon>
        <taxon>Bacillati</taxon>
        <taxon>Actinomycetota</taxon>
        <taxon>Actinomycetes</taxon>
        <taxon>Micrococcales</taxon>
        <taxon>Microbacteriaceae</taxon>
        <taxon>Rathayibacter</taxon>
    </lineage>
</organism>
<reference evidence="2" key="1">
    <citation type="submission" date="2019-12" db="EMBL/GenBank/DDBJ databases">
        <title>Complete and draft genome sequences of new strains and members of some known species of the genus Rathayibacter isolated from plants.</title>
        <authorList>
            <person name="Tarlachkov S.V."/>
            <person name="Starodumova I.P."/>
            <person name="Dorofeeva L.V."/>
            <person name="Prisyazhnaya N.V."/>
            <person name="Leyn S."/>
            <person name="Zlamal J."/>
            <person name="Elan M."/>
            <person name="Osterman A.L."/>
            <person name="Nadler S."/>
            <person name="Subbotin S.A."/>
            <person name="Evtushenko L.I."/>
        </authorList>
    </citation>
    <scope>NUCLEOTIDE SEQUENCE [LARGE SCALE GENOMIC DNA]</scope>
    <source>
        <strain evidence="2">VKM Ac-2802</strain>
    </source>
</reference>
<protein>
    <submittedName>
        <fullName evidence="1">Uncharacterized protein</fullName>
    </submittedName>
</protein>
<dbReference type="EMBL" id="CP047180">
    <property type="protein sequence ID" value="QHC62523.1"/>
    <property type="molecule type" value="Genomic_DNA"/>
</dbReference>
<evidence type="ECO:0000313" key="2">
    <source>
        <dbReference type="Proteomes" id="UP000464597"/>
    </source>
</evidence>
<dbReference type="Proteomes" id="UP000464597">
    <property type="component" value="Chromosome"/>
</dbReference>
<gene>
    <name evidence="1" type="ORF">GSU69_07440</name>
</gene>